<dbReference type="InterPro" id="IPR035965">
    <property type="entry name" value="PAS-like_dom_sf"/>
</dbReference>
<keyword evidence="4" id="KW-0597">Phosphoprotein</keyword>
<reference evidence="13 14" key="1">
    <citation type="submission" date="2016-05" db="EMBL/GenBank/DDBJ databases">
        <title>Single-cell genome of chain-forming Candidatus Thiomargarita nelsonii and comparison to other large sulfur-oxidizing bacteria.</title>
        <authorList>
            <person name="Winkel M."/>
            <person name="Salman V."/>
            <person name="Woyke T."/>
            <person name="Schulz-Vogt H."/>
            <person name="Richter M."/>
            <person name="Flood B."/>
            <person name="Bailey J."/>
            <person name="Amann R."/>
            <person name="Mussmann M."/>
        </authorList>
    </citation>
    <scope>NUCLEOTIDE SEQUENCE [LARGE SCALE GENOMIC DNA]</scope>
    <source>
        <strain evidence="13 14">THI036</strain>
    </source>
</reference>
<dbReference type="SMART" id="SM00387">
    <property type="entry name" value="HATPase_c"/>
    <property type="match status" value="1"/>
</dbReference>
<evidence type="ECO:0000256" key="8">
    <source>
        <dbReference type="ARBA" id="ARBA00022840"/>
    </source>
</evidence>
<evidence type="ECO:0000256" key="6">
    <source>
        <dbReference type="ARBA" id="ARBA00022741"/>
    </source>
</evidence>
<dbReference type="GO" id="GO:0005524">
    <property type="term" value="F:ATP binding"/>
    <property type="evidence" value="ECO:0007669"/>
    <property type="project" value="UniProtKB-KW"/>
</dbReference>
<keyword evidence="6" id="KW-0547">Nucleotide-binding</keyword>
<evidence type="ECO:0000259" key="11">
    <source>
        <dbReference type="PROSITE" id="PS50112"/>
    </source>
</evidence>
<sequence>MTEKGQNELSLLAHRFNEMAAKLQDNIRTLSEKEAFFQALIDAVPDGLRVINQDFRVIQVNQAFCQQLGLSRSTVLKQTCYESSYAKNTPCPPTLNNCPCYELDKSTQPVKFISQHVRADGSLLDVEVIAAPMALEIDGKPVKLIVESARDLNQAIKFSHEQKLATMGEVASRMAHEIYNPLTSVRLALQSTLKSLESGKSEPAQIIDYLKLVDGEIDKCVDVTQRLLKLGAAGSEKRQLVAINQAISETMALLRFESQEQNIEIELRLEAEQDRVLARENDIRMVVLNLAQNAFHAMPEGGKLSIQTWRDKAQIYITFTDTGCGIQPKFLQRIFDPFFSHRADQKKGIGLGLSICKTLVEHYGGHIGVNSQWGQGCQFTVSLPDESTMVSVKES</sequence>
<dbReference type="Pfam" id="PF02518">
    <property type="entry name" value="HATPase_c"/>
    <property type="match status" value="1"/>
</dbReference>
<dbReference type="SUPFAM" id="SSF47384">
    <property type="entry name" value="Homodimeric domain of signal transducing histidine kinase"/>
    <property type="match status" value="1"/>
</dbReference>
<dbReference type="AlphaFoldDB" id="A0A176RWK3"/>
<keyword evidence="9" id="KW-0902">Two-component regulatory system</keyword>
<dbReference type="InterPro" id="IPR036890">
    <property type="entry name" value="HATPase_C_sf"/>
</dbReference>
<dbReference type="CDD" id="cd00130">
    <property type="entry name" value="PAS"/>
    <property type="match status" value="1"/>
</dbReference>
<feature type="domain" description="HAMP" evidence="12">
    <location>
        <begin position="1"/>
        <end position="28"/>
    </location>
</feature>
<dbReference type="InterPro" id="IPR003661">
    <property type="entry name" value="HisK_dim/P_dom"/>
</dbReference>
<dbReference type="InterPro" id="IPR004358">
    <property type="entry name" value="Sig_transdc_His_kin-like_C"/>
</dbReference>
<dbReference type="InterPro" id="IPR000014">
    <property type="entry name" value="PAS"/>
</dbReference>
<dbReference type="PROSITE" id="PS50112">
    <property type="entry name" value="PAS"/>
    <property type="match status" value="1"/>
</dbReference>
<evidence type="ECO:0000313" key="13">
    <source>
        <dbReference type="EMBL" id="OAD20162.1"/>
    </source>
</evidence>
<dbReference type="PRINTS" id="PR00344">
    <property type="entry name" value="BCTRLSENSOR"/>
</dbReference>
<dbReference type="NCBIfam" id="TIGR00229">
    <property type="entry name" value="sensory_box"/>
    <property type="match status" value="1"/>
</dbReference>
<comment type="catalytic activity">
    <reaction evidence="1">
        <text>ATP + protein L-histidine = ADP + protein N-phospho-L-histidine.</text>
        <dbReference type="EC" id="2.7.13.3"/>
    </reaction>
</comment>
<dbReference type="EMBL" id="LUTY01002530">
    <property type="protein sequence ID" value="OAD20162.1"/>
    <property type="molecule type" value="Genomic_DNA"/>
</dbReference>
<dbReference type="CDD" id="cd00082">
    <property type="entry name" value="HisKA"/>
    <property type="match status" value="1"/>
</dbReference>
<keyword evidence="8" id="KW-0067">ATP-binding</keyword>
<evidence type="ECO:0000256" key="5">
    <source>
        <dbReference type="ARBA" id="ARBA00022679"/>
    </source>
</evidence>
<evidence type="ECO:0000256" key="9">
    <source>
        <dbReference type="ARBA" id="ARBA00023012"/>
    </source>
</evidence>
<dbReference type="Proteomes" id="UP000076962">
    <property type="component" value="Unassembled WGS sequence"/>
</dbReference>
<evidence type="ECO:0000259" key="12">
    <source>
        <dbReference type="PROSITE" id="PS50885"/>
    </source>
</evidence>
<dbReference type="PROSITE" id="PS50109">
    <property type="entry name" value="HIS_KIN"/>
    <property type="match status" value="1"/>
</dbReference>
<dbReference type="Gene3D" id="3.30.565.10">
    <property type="entry name" value="Histidine kinase-like ATPase, C-terminal domain"/>
    <property type="match status" value="1"/>
</dbReference>
<dbReference type="GO" id="GO:0000155">
    <property type="term" value="F:phosphorelay sensor kinase activity"/>
    <property type="evidence" value="ECO:0007669"/>
    <property type="project" value="InterPro"/>
</dbReference>
<evidence type="ECO:0000256" key="7">
    <source>
        <dbReference type="ARBA" id="ARBA00022777"/>
    </source>
</evidence>
<dbReference type="PROSITE" id="PS50885">
    <property type="entry name" value="HAMP"/>
    <property type="match status" value="1"/>
</dbReference>
<evidence type="ECO:0000256" key="2">
    <source>
        <dbReference type="ARBA" id="ARBA00004370"/>
    </source>
</evidence>
<evidence type="ECO:0000256" key="1">
    <source>
        <dbReference type="ARBA" id="ARBA00000085"/>
    </source>
</evidence>
<protein>
    <recommendedName>
        <fullName evidence="3">histidine kinase</fullName>
        <ecNumber evidence="3">2.7.13.3</ecNumber>
    </recommendedName>
</protein>
<dbReference type="Pfam" id="PF13426">
    <property type="entry name" value="PAS_9"/>
    <property type="match status" value="1"/>
</dbReference>
<dbReference type="SMART" id="SM00388">
    <property type="entry name" value="HisKA"/>
    <property type="match status" value="1"/>
</dbReference>
<evidence type="ECO:0000259" key="10">
    <source>
        <dbReference type="PROSITE" id="PS50109"/>
    </source>
</evidence>
<comment type="caution">
    <text evidence="13">The sequence shown here is derived from an EMBL/GenBank/DDBJ whole genome shotgun (WGS) entry which is preliminary data.</text>
</comment>
<dbReference type="EC" id="2.7.13.3" evidence="3"/>
<keyword evidence="7 13" id="KW-0418">Kinase</keyword>
<dbReference type="InterPro" id="IPR036097">
    <property type="entry name" value="HisK_dim/P_sf"/>
</dbReference>
<dbReference type="PANTHER" id="PTHR43065:SF10">
    <property type="entry name" value="PEROXIDE STRESS-ACTIVATED HISTIDINE KINASE MAK3"/>
    <property type="match status" value="1"/>
</dbReference>
<dbReference type="PANTHER" id="PTHR43065">
    <property type="entry name" value="SENSOR HISTIDINE KINASE"/>
    <property type="match status" value="1"/>
</dbReference>
<dbReference type="InterPro" id="IPR005467">
    <property type="entry name" value="His_kinase_dom"/>
</dbReference>
<dbReference type="SUPFAM" id="SSF55874">
    <property type="entry name" value="ATPase domain of HSP90 chaperone/DNA topoisomerase II/histidine kinase"/>
    <property type="match status" value="1"/>
</dbReference>
<dbReference type="InterPro" id="IPR003594">
    <property type="entry name" value="HATPase_dom"/>
</dbReference>
<dbReference type="GO" id="GO:0016020">
    <property type="term" value="C:membrane"/>
    <property type="evidence" value="ECO:0007669"/>
    <property type="project" value="UniProtKB-SubCell"/>
</dbReference>
<dbReference type="InterPro" id="IPR003660">
    <property type="entry name" value="HAMP_dom"/>
</dbReference>
<dbReference type="Gene3D" id="1.10.287.130">
    <property type="match status" value="1"/>
</dbReference>
<keyword evidence="14" id="KW-1185">Reference proteome</keyword>
<accession>A0A176RWK3</accession>
<evidence type="ECO:0000256" key="3">
    <source>
        <dbReference type="ARBA" id="ARBA00012438"/>
    </source>
</evidence>
<organism evidence="13 14">
    <name type="scientific">Candidatus Thiomargarita nelsonii</name>
    <dbReference type="NCBI Taxonomy" id="1003181"/>
    <lineage>
        <taxon>Bacteria</taxon>
        <taxon>Pseudomonadati</taxon>
        <taxon>Pseudomonadota</taxon>
        <taxon>Gammaproteobacteria</taxon>
        <taxon>Thiotrichales</taxon>
        <taxon>Thiotrichaceae</taxon>
        <taxon>Thiomargarita</taxon>
    </lineage>
</organism>
<evidence type="ECO:0000256" key="4">
    <source>
        <dbReference type="ARBA" id="ARBA00022553"/>
    </source>
</evidence>
<dbReference type="Gene3D" id="3.30.450.20">
    <property type="entry name" value="PAS domain"/>
    <property type="match status" value="1"/>
</dbReference>
<dbReference type="SUPFAM" id="SSF55785">
    <property type="entry name" value="PYP-like sensor domain (PAS domain)"/>
    <property type="match status" value="1"/>
</dbReference>
<comment type="subcellular location">
    <subcellularLocation>
        <location evidence="2">Membrane</location>
    </subcellularLocation>
</comment>
<keyword evidence="5" id="KW-0808">Transferase</keyword>
<name>A0A176RWK3_9GAMM</name>
<dbReference type="PATRIC" id="fig|1003181.4.peg.5483"/>
<evidence type="ECO:0000313" key="14">
    <source>
        <dbReference type="Proteomes" id="UP000076962"/>
    </source>
</evidence>
<feature type="domain" description="Histidine kinase" evidence="10">
    <location>
        <begin position="173"/>
        <end position="387"/>
    </location>
</feature>
<feature type="domain" description="PAS" evidence="11">
    <location>
        <begin position="33"/>
        <end position="79"/>
    </location>
</feature>
<proteinExistence type="predicted"/>
<gene>
    <name evidence="13" type="ORF">THIOM_004156</name>
</gene>